<accession>A0AAD2FDX2</accession>
<protein>
    <submittedName>
        <fullName evidence="2">Uncharacterized protein</fullName>
    </submittedName>
</protein>
<dbReference type="AlphaFoldDB" id="A0AAD2FDX2"/>
<sequence>MPLGGFFKTLLAEKHADTFTLIQDNPTRSANPATVYKEAPSAQKKQRPSLANSNDCMAPKLPCRQTSDEELGHLHPPTMLSRNMMGESLYRNEKFACSKTASASSSPSEEGKESHVFASFCDETKGILMQLPASRYP</sequence>
<organism evidence="2 3">
    <name type="scientific">Cylindrotheca closterium</name>
    <dbReference type="NCBI Taxonomy" id="2856"/>
    <lineage>
        <taxon>Eukaryota</taxon>
        <taxon>Sar</taxon>
        <taxon>Stramenopiles</taxon>
        <taxon>Ochrophyta</taxon>
        <taxon>Bacillariophyta</taxon>
        <taxon>Bacillariophyceae</taxon>
        <taxon>Bacillariophycidae</taxon>
        <taxon>Bacillariales</taxon>
        <taxon>Bacillariaceae</taxon>
        <taxon>Cylindrotheca</taxon>
    </lineage>
</organism>
<dbReference type="EMBL" id="CAKOGP040000136">
    <property type="protein sequence ID" value="CAJ1931281.1"/>
    <property type="molecule type" value="Genomic_DNA"/>
</dbReference>
<evidence type="ECO:0000256" key="1">
    <source>
        <dbReference type="SAM" id="MobiDB-lite"/>
    </source>
</evidence>
<proteinExistence type="predicted"/>
<feature type="region of interest" description="Disordered" evidence="1">
    <location>
        <begin position="24"/>
        <end position="78"/>
    </location>
</feature>
<reference evidence="2" key="1">
    <citation type="submission" date="2023-08" db="EMBL/GenBank/DDBJ databases">
        <authorList>
            <person name="Audoor S."/>
            <person name="Bilcke G."/>
        </authorList>
    </citation>
    <scope>NUCLEOTIDE SEQUENCE</scope>
</reference>
<evidence type="ECO:0000313" key="2">
    <source>
        <dbReference type="EMBL" id="CAJ1931281.1"/>
    </source>
</evidence>
<gene>
    <name evidence="2" type="ORF">CYCCA115_LOCUS2321</name>
</gene>
<name>A0AAD2FDX2_9STRA</name>
<evidence type="ECO:0000313" key="3">
    <source>
        <dbReference type="Proteomes" id="UP001295423"/>
    </source>
</evidence>
<comment type="caution">
    <text evidence="2">The sequence shown here is derived from an EMBL/GenBank/DDBJ whole genome shotgun (WGS) entry which is preliminary data.</text>
</comment>
<dbReference type="Proteomes" id="UP001295423">
    <property type="component" value="Unassembled WGS sequence"/>
</dbReference>
<keyword evidence="3" id="KW-1185">Reference proteome</keyword>